<keyword evidence="1" id="KW-0472">Membrane</keyword>
<proteinExistence type="predicted"/>
<keyword evidence="1" id="KW-0812">Transmembrane</keyword>
<evidence type="ECO:0000313" key="3">
    <source>
        <dbReference type="Proteomes" id="UP000439752"/>
    </source>
</evidence>
<feature type="transmembrane region" description="Helical" evidence="1">
    <location>
        <begin position="81"/>
        <end position="99"/>
    </location>
</feature>
<dbReference type="AlphaFoldDB" id="A0A653IHI7"/>
<sequence>MKKLKQVVLILFGLSMYAVTDYFIETVAYSVLLVLFVSSVGLSFVGEIEESRFFTTRRVFLTTLLCGLLFNHVLWLEWTAFLFVLLAVEVSVKGLRLIATEFRLRKELQC</sequence>
<keyword evidence="1" id="KW-1133">Transmembrane helix</keyword>
<dbReference type="EMBL" id="CABWKQ010000032">
    <property type="protein sequence ID" value="VWX38362.1"/>
    <property type="molecule type" value="Genomic_DNA"/>
</dbReference>
<reference evidence="2 3" key="1">
    <citation type="submission" date="2019-10" db="EMBL/GenBank/DDBJ databases">
        <authorList>
            <person name="Karimi E."/>
        </authorList>
    </citation>
    <scope>NUCLEOTIDE SEQUENCE [LARGE SCALE GENOMIC DNA]</scope>
    <source>
        <strain evidence="2">Exiguobacterium sp. 9Y</strain>
    </source>
</reference>
<keyword evidence="3" id="KW-1185">Reference proteome</keyword>
<evidence type="ECO:0000256" key="1">
    <source>
        <dbReference type="SAM" id="Phobius"/>
    </source>
</evidence>
<protein>
    <submittedName>
        <fullName evidence="2">Uncharacterized protein</fullName>
    </submittedName>
</protein>
<feature type="transmembrane region" description="Helical" evidence="1">
    <location>
        <begin position="28"/>
        <end position="46"/>
    </location>
</feature>
<feature type="transmembrane region" description="Helical" evidence="1">
    <location>
        <begin position="58"/>
        <end position="75"/>
    </location>
</feature>
<organism evidence="2 3">
    <name type="scientific">Exiguobacterium oxidotolerans</name>
    <dbReference type="NCBI Taxonomy" id="223958"/>
    <lineage>
        <taxon>Bacteria</taxon>
        <taxon>Bacillati</taxon>
        <taxon>Bacillota</taxon>
        <taxon>Bacilli</taxon>
        <taxon>Bacillales</taxon>
        <taxon>Bacillales Family XII. Incertae Sedis</taxon>
        <taxon>Exiguobacterium</taxon>
    </lineage>
</organism>
<evidence type="ECO:0000313" key="2">
    <source>
        <dbReference type="EMBL" id="VWX38362.1"/>
    </source>
</evidence>
<name>A0A653IHI7_9BACL</name>
<dbReference type="Proteomes" id="UP000439752">
    <property type="component" value="Unassembled WGS sequence"/>
</dbReference>
<accession>A0A653IHI7</accession>
<dbReference type="RefSeq" id="WP_029332332.1">
    <property type="nucleotide sequence ID" value="NZ_LR732312.1"/>
</dbReference>
<gene>
    <name evidence="2" type="ORF">EXIGUO9Y_380122</name>
</gene>